<dbReference type="Proteomes" id="UP001149163">
    <property type="component" value="Unassembled WGS sequence"/>
</dbReference>
<reference evidence="2" key="1">
    <citation type="submission" date="2022-11" db="EMBL/GenBank/DDBJ databases">
        <authorList>
            <person name="Petersen C."/>
        </authorList>
    </citation>
    <scope>NUCLEOTIDE SEQUENCE</scope>
    <source>
        <strain evidence="2">IBT 26290</strain>
    </source>
</reference>
<feature type="compositionally biased region" description="Low complexity" evidence="1">
    <location>
        <begin position="605"/>
        <end position="619"/>
    </location>
</feature>
<keyword evidence="3" id="KW-1185">Reference proteome</keyword>
<dbReference type="EMBL" id="JAPQKN010000002">
    <property type="protein sequence ID" value="KAJ5167699.1"/>
    <property type="molecule type" value="Genomic_DNA"/>
</dbReference>
<dbReference type="RefSeq" id="XP_056544160.1">
    <property type="nucleotide sequence ID" value="XM_056685418.1"/>
</dbReference>
<feature type="compositionally biased region" description="Basic and acidic residues" evidence="1">
    <location>
        <begin position="21"/>
        <end position="47"/>
    </location>
</feature>
<evidence type="ECO:0000313" key="2">
    <source>
        <dbReference type="EMBL" id="KAJ5167699.1"/>
    </source>
</evidence>
<accession>A0A9W9I490</accession>
<comment type="caution">
    <text evidence="2">The sequence shown here is derived from an EMBL/GenBank/DDBJ whole genome shotgun (WGS) entry which is preliminary data.</text>
</comment>
<dbReference type="GeneID" id="81424594"/>
<evidence type="ECO:0000313" key="3">
    <source>
        <dbReference type="Proteomes" id="UP001149163"/>
    </source>
</evidence>
<proteinExistence type="predicted"/>
<feature type="compositionally biased region" description="Acidic residues" evidence="1">
    <location>
        <begin position="667"/>
        <end position="689"/>
    </location>
</feature>
<reference evidence="2" key="2">
    <citation type="journal article" date="2023" name="IMA Fungus">
        <title>Comparative genomic study of the Penicillium genus elucidates a diverse pangenome and 15 lateral gene transfer events.</title>
        <authorList>
            <person name="Petersen C."/>
            <person name="Sorensen T."/>
            <person name="Nielsen M.R."/>
            <person name="Sondergaard T.E."/>
            <person name="Sorensen J.L."/>
            <person name="Fitzpatrick D.A."/>
            <person name="Frisvad J.C."/>
            <person name="Nielsen K.L."/>
        </authorList>
    </citation>
    <scope>NUCLEOTIDE SEQUENCE</scope>
    <source>
        <strain evidence="2">IBT 26290</strain>
    </source>
</reference>
<dbReference type="Gene3D" id="3.80.10.10">
    <property type="entry name" value="Ribonuclease Inhibitor"/>
    <property type="match status" value="1"/>
</dbReference>
<feature type="compositionally biased region" description="Basic and acidic residues" evidence="1">
    <location>
        <begin position="81"/>
        <end position="91"/>
    </location>
</feature>
<evidence type="ECO:0000256" key="1">
    <source>
        <dbReference type="SAM" id="MobiDB-lite"/>
    </source>
</evidence>
<feature type="compositionally biased region" description="Polar residues" evidence="1">
    <location>
        <begin position="108"/>
        <end position="123"/>
    </location>
</feature>
<feature type="compositionally biased region" description="Low complexity" evidence="1">
    <location>
        <begin position="48"/>
        <end position="60"/>
    </location>
</feature>
<dbReference type="SUPFAM" id="SSF52047">
    <property type="entry name" value="RNI-like"/>
    <property type="match status" value="1"/>
</dbReference>
<organism evidence="2 3">
    <name type="scientific">Penicillium canariense</name>
    <dbReference type="NCBI Taxonomy" id="189055"/>
    <lineage>
        <taxon>Eukaryota</taxon>
        <taxon>Fungi</taxon>
        <taxon>Dikarya</taxon>
        <taxon>Ascomycota</taxon>
        <taxon>Pezizomycotina</taxon>
        <taxon>Eurotiomycetes</taxon>
        <taxon>Eurotiomycetidae</taxon>
        <taxon>Eurotiales</taxon>
        <taxon>Aspergillaceae</taxon>
        <taxon>Penicillium</taxon>
    </lineage>
</organism>
<dbReference type="InterPro" id="IPR032675">
    <property type="entry name" value="LRR_dom_sf"/>
</dbReference>
<feature type="region of interest" description="Disordered" evidence="1">
    <location>
        <begin position="1"/>
        <end position="150"/>
    </location>
</feature>
<protein>
    <submittedName>
        <fullName evidence="2">Uncharacterized protein</fullName>
    </submittedName>
</protein>
<dbReference type="OrthoDB" id="5395390at2759"/>
<sequence>MAPARSGARSSSSRPVRSTRTKVETYHEDSTSGDDLNQHEELHDAVSRRSSVSLRPRTSSGIRPSYREESSDANSEGSSTDSERSTSEAHPRTLPSDNMLPHLHSEAGSASSTTRNTRLSKSNRPTRRSQPKRTQTTQKKTSKALGQPLKKRTRVYAGEEIFLTSSVVPPWATLPYHVLFDIFLRASFPLVDEQLMLRTKSAKWLLGMALLCRQFLEPALAALYHSPPLIPASKSFDLLNLLSKPQGSLSINYSAKVKELHVDAESVLLYKTGPQLGYFDLSKLIATTPLVQKMRLFHKDDFIIGIPSYGITSSKWSYPESLFSAIDESGILLRSWDWNGRFMDTHDLLPFMLEKHQRAAFQHLEHLRLLHVDDRTREDTRDMEASLAGVVRELPRLHRLEFIECTLVGKSILPQLPSALRSLTLSNCDRMLSSCLATYLKSRGQELRELRLSHNRHLTMSFITHLGEHCPNLERFKMDVSLHDWSSYHDTEPHFHELLAESEIPKWPEKIQEIELIQLKKLSETTAESFFMSLVDAAPKLRDLRCLTITAILKIGWRDRATFRERWIHQLETTFLRHSAPPDPNLRSLRKRPLQSRQPAIGVYPARPSSAGSGPSTPSKRQSVRLAQRKGSQSPSPSLPPDEDARQGMCDVVNIRIDNQRPTETQFNEDDFLDDELSGDEDWDGDDWEPADRHAW</sequence>
<feature type="region of interest" description="Disordered" evidence="1">
    <location>
        <begin position="579"/>
        <end position="696"/>
    </location>
</feature>
<name>A0A9W9I490_9EURO</name>
<feature type="compositionally biased region" description="Low complexity" evidence="1">
    <location>
        <begin position="1"/>
        <end position="18"/>
    </location>
</feature>
<dbReference type="AlphaFoldDB" id="A0A9W9I490"/>
<gene>
    <name evidence="2" type="ORF">N7482_003293</name>
</gene>